<proteinExistence type="predicted"/>
<evidence type="ECO:0000256" key="1">
    <source>
        <dbReference type="SAM" id="MobiDB-lite"/>
    </source>
</evidence>
<sequence>MSTVRRRATPLLRRPSYATPAAVSRAERPGRAPAAPRSGHPPGRTAFATRPASRLRAPGSPAPGGRPGSRGTTCPAHRFRAAHPPAYGPPGPGGEPPRARRGGGRAEGARRRSSTPERHRLAPAPGRRGPPAASPWPLPARNRPSTAAPGPPGRDVTPIDATCTRH</sequence>
<gene>
    <name evidence="2" type="ORF">ACH49_03180</name>
</gene>
<keyword evidence="3" id="KW-1185">Reference proteome</keyword>
<comment type="caution">
    <text evidence="2">The sequence shown here is derived from an EMBL/GenBank/DDBJ whole genome shotgun (WGS) entry which is preliminary data.</text>
</comment>
<accession>A0ABR5I4Z5</accession>
<organism evidence="2 3">
    <name type="scientific">Streptomyces leeuwenhoekii</name>
    <dbReference type="NCBI Taxonomy" id="1437453"/>
    <lineage>
        <taxon>Bacteria</taxon>
        <taxon>Bacillati</taxon>
        <taxon>Actinomycetota</taxon>
        <taxon>Actinomycetes</taxon>
        <taxon>Kitasatosporales</taxon>
        <taxon>Streptomycetaceae</taxon>
        <taxon>Streptomyces</taxon>
    </lineage>
</organism>
<evidence type="ECO:0000313" key="3">
    <source>
        <dbReference type="Proteomes" id="UP000037274"/>
    </source>
</evidence>
<feature type="compositionally biased region" description="Low complexity" evidence="1">
    <location>
        <begin position="122"/>
        <end position="131"/>
    </location>
</feature>
<reference evidence="2 3" key="1">
    <citation type="submission" date="2015-06" db="EMBL/GenBank/DDBJ databases">
        <title>Draft genome sequence of Streptomyces leeuwenhoekii C58, which produces the novel lasso peptide, chaxapeptin.</title>
        <authorList>
            <person name="Yi Y."/>
            <person name="Hai D."/>
            <person name="Jaspars M."/>
            <person name="Sheng H."/>
            <person name="Rateb M.E."/>
            <person name="Bull A."/>
            <person name="Goodfellow M."/>
            <person name="Asenjo J.A."/>
            <person name="Ebel R."/>
        </authorList>
    </citation>
    <scope>NUCLEOTIDE SEQUENCE [LARGE SCALE GENOMIC DNA]</scope>
    <source>
        <strain evidence="2 3">C58</strain>
    </source>
</reference>
<evidence type="ECO:0000313" key="2">
    <source>
        <dbReference type="EMBL" id="KMS81490.1"/>
    </source>
</evidence>
<feature type="region of interest" description="Disordered" evidence="1">
    <location>
        <begin position="1"/>
        <end position="166"/>
    </location>
</feature>
<feature type="compositionally biased region" description="Pro residues" evidence="1">
    <location>
        <begin position="86"/>
        <end position="95"/>
    </location>
</feature>
<protein>
    <submittedName>
        <fullName evidence="2">Uncharacterized protein</fullName>
    </submittedName>
</protein>
<feature type="compositionally biased region" description="Low complexity" evidence="1">
    <location>
        <begin position="31"/>
        <end position="44"/>
    </location>
</feature>
<dbReference type="Proteomes" id="UP000037274">
    <property type="component" value="Unassembled WGS sequence"/>
</dbReference>
<name>A0ABR5I4Z5_STRLW</name>
<feature type="compositionally biased region" description="Basic and acidic residues" evidence="1">
    <location>
        <begin position="107"/>
        <end position="120"/>
    </location>
</feature>
<dbReference type="EMBL" id="LFEH01000006">
    <property type="protein sequence ID" value="KMS81490.1"/>
    <property type="molecule type" value="Genomic_DNA"/>
</dbReference>